<feature type="repeat" description="RCC1" evidence="2">
    <location>
        <begin position="157"/>
        <end position="211"/>
    </location>
</feature>
<dbReference type="InterPro" id="IPR000408">
    <property type="entry name" value="Reg_chr_condens"/>
</dbReference>
<dbReference type="RefSeq" id="XP_026281509.1">
    <property type="nucleotide sequence ID" value="XM_026425724.2"/>
</dbReference>
<dbReference type="InterPro" id="IPR051210">
    <property type="entry name" value="Ub_ligase/GEF_domain"/>
</dbReference>
<evidence type="ECO:0000259" key="3">
    <source>
        <dbReference type="Pfam" id="PF25390"/>
    </source>
</evidence>
<dbReference type="Pfam" id="PF25390">
    <property type="entry name" value="WD40_RLD"/>
    <property type="match status" value="1"/>
</dbReference>
<evidence type="ECO:0000313" key="5">
    <source>
        <dbReference type="RefSeq" id="XP_026281509.1"/>
    </source>
</evidence>
<name>A0A6J1SJR2_FRAOC</name>
<evidence type="ECO:0000256" key="1">
    <source>
        <dbReference type="ARBA" id="ARBA00022737"/>
    </source>
</evidence>
<proteinExistence type="predicted"/>
<dbReference type="InterPro" id="IPR009091">
    <property type="entry name" value="RCC1/BLIP-II"/>
</dbReference>
<feature type="repeat" description="RCC1" evidence="2">
    <location>
        <begin position="106"/>
        <end position="156"/>
    </location>
</feature>
<dbReference type="InterPro" id="IPR058923">
    <property type="entry name" value="RCC1-like_dom"/>
</dbReference>
<reference evidence="5" key="1">
    <citation type="submission" date="2025-08" db="UniProtKB">
        <authorList>
            <consortium name="RefSeq"/>
        </authorList>
    </citation>
    <scope>IDENTIFICATION</scope>
    <source>
        <tissue evidence="5">Whole organism</tissue>
    </source>
</reference>
<dbReference type="KEGG" id="foc:113208635"/>
<dbReference type="Gene3D" id="2.130.10.30">
    <property type="entry name" value="Regulator of chromosome condensation 1/beta-lactamase-inhibitor protein II"/>
    <property type="match status" value="2"/>
</dbReference>
<dbReference type="SUPFAM" id="SSF50985">
    <property type="entry name" value="RCC1/BLIP-II"/>
    <property type="match status" value="1"/>
</dbReference>
<organism evidence="4 5">
    <name type="scientific">Frankliniella occidentalis</name>
    <name type="common">Western flower thrips</name>
    <name type="synonym">Euthrips occidentalis</name>
    <dbReference type="NCBI Taxonomy" id="133901"/>
    <lineage>
        <taxon>Eukaryota</taxon>
        <taxon>Metazoa</taxon>
        <taxon>Ecdysozoa</taxon>
        <taxon>Arthropoda</taxon>
        <taxon>Hexapoda</taxon>
        <taxon>Insecta</taxon>
        <taxon>Pterygota</taxon>
        <taxon>Neoptera</taxon>
        <taxon>Paraneoptera</taxon>
        <taxon>Thysanoptera</taxon>
        <taxon>Terebrantia</taxon>
        <taxon>Thripoidea</taxon>
        <taxon>Thripidae</taxon>
        <taxon>Frankliniella</taxon>
    </lineage>
</organism>
<dbReference type="OrthoDB" id="10256179at2759"/>
<dbReference type="GeneID" id="113208635"/>
<feature type="repeat" description="RCC1" evidence="2">
    <location>
        <begin position="270"/>
        <end position="321"/>
    </location>
</feature>
<dbReference type="PANTHER" id="PTHR22870">
    <property type="entry name" value="REGULATOR OF CHROMOSOME CONDENSATION"/>
    <property type="match status" value="1"/>
</dbReference>
<gene>
    <name evidence="5" type="primary">LOC113208635</name>
</gene>
<feature type="domain" description="RCC1-like" evidence="3">
    <location>
        <begin position="2"/>
        <end position="369"/>
    </location>
</feature>
<keyword evidence="1" id="KW-0677">Repeat</keyword>
<feature type="repeat" description="RCC1" evidence="2">
    <location>
        <begin position="1"/>
        <end position="55"/>
    </location>
</feature>
<dbReference type="PRINTS" id="PR00633">
    <property type="entry name" value="RCCNDNSATION"/>
</dbReference>
<evidence type="ECO:0000256" key="2">
    <source>
        <dbReference type="PROSITE-ProRule" id="PRU00235"/>
    </source>
</evidence>
<feature type="repeat" description="RCC1" evidence="2">
    <location>
        <begin position="212"/>
        <end position="269"/>
    </location>
</feature>
<feature type="repeat" description="RCC1" evidence="2">
    <location>
        <begin position="56"/>
        <end position="105"/>
    </location>
</feature>
<dbReference type="PROSITE" id="PS50012">
    <property type="entry name" value="RCC1_3"/>
    <property type="match status" value="7"/>
</dbReference>
<evidence type="ECO:0000313" key="4">
    <source>
        <dbReference type="Proteomes" id="UP000504606"/>
    </source>
</evidence>
<keyword evidence="4" id="KW-1185">Reference proteome</keyword>
<dbReference type="PANTHER" id="PTHR22870:SF466">
    <property type="entry name" value="ANKYRIN REPEAT-CONTAINING PROTEIN"/>
    <property type="match status" value="1"/>
</dbReference>
<dbReference type="Proteomes" id="UP000504606">
    <property type="component" value="Unplaced"/>
</dbReference>
<accession>A0A6J1SJR2</accession>
<protein>
    <submittedName>
        <fullName evidence="5">Secretion-regulating guanine nucleotide exchange factor</fullName>
    </submittedName>
</protein>
<sequence>MKLYSWGANSHGQLGQNVVSEACCTPTEISISNLDPSNISSIVGGGGHTLVLDRAGKTYSCGWNNKGQVGVAEHEVTTFRPVESLPNKIIQLACGWDSSLAVAADGSLLVWGSNSYSQLALPKQKFSCLNSPKHVPSAKVKRASLGLRHLALVAEDGKVFVCGSGSKGQLGLVDSNGHPFPEICTLTEVSQLSNIIDISCGQHHCIALSDVGKIFVWGDNRFGQLGLDSTVQPVVYEPQELSLSALTGVKGDPSSVYAGWTHSVLLTDKGEVVNWGRNTYGQLSNNGRRRAVSWNPTLLSIDERIKQIAVGSEHNIILTETGSIMSWGWNEHGNCGVGTQENVLEPTLIQAGLQNKANLIGTGACHSFAILDIGSDTLEL</sequence>
<dbReference type="AlphaFoldDB" id="A0A6J1SJR2"/>
<feature type="repeat" description="RCC1" evidence="2">
    <location>
        <begin position="322"/>
        <end position="373"/>
    </location>
</feature>